<evidence type="ECO:0000313" key="4">
    <source>
        <dbReference type="Proteomes" id="UP000269499"/>
    </source>
</evidence>
<dbReference type="Gene3D" id="3.30.1860.10">
    <property type="entry name" value="uncharacterized conserved protein from methanopyrus kandleri domain like"/>
    <property type="match status" value="1"/>
</dbReference>
<protein>
    <submittedName>
        <fullName evidence="1">DUF424 domain-containing protein</fullName>
    </submittedName>
</protein>
<dbReference type="AlphaFoldDB" id="A0A497EYW5"/>
<reference evidence="3 4" key="1">
    <citation type="submission" date="2018-06" db="EMBL/GenBank/DDBJ databases">
        <title>Extensive metabolic versatility and redundancy in microbially diverse, dynamic hydrothermal sediments.</title>
        <authorList>
            <person name="Dombrowski N."/>
            <person name="Teske A."/>
            <person name="Baker B.J."/>
        </authorList>
    </citation>
    <scope>NUCLEOTIDE SEQUENCE [LARGE SCALE GENOMIC DNA]</scope>
    <source>
        <strain evidence="2">B20_G2</strain>
        <strain evidence="1">B29_G17</strain>
    </source>
</reference>
<sequence length="95" mass="10428">MNIWARGKDVLVAVCDADIIGRTFREGRLKIEIKESFYGGKLVTLEEAICALKAASIGNIVGKNIVAIAIREGIIHEDAVIWIEGQPHAQFVKIL</sequence>
<gene>
    <name evidence="1" type="ORF">DRJ20_01330</name>
    <name evidence="2" type="ORF">DRJ26_03840</name>
</gene>
<evidence type="ECO:0000313" key="3">
    <source>
        <dbReference type="Proteomes" id="UP000268446"/>
    </source>
</evidence>
<evidence type="ECO:0000313" key="1">
    <source>
        <dbReference type="EMBL" id="RLE51848.1"/>
    </source>
</evidence>
<organism evidence="1 3">
    <name type="scientific">Thermoproteota archaeon</name>
    <dbReference type="NCBI Taxonomy" id="2056631"/>
    <lineage>
        <taxon>Archaea</taxon>
        <taxon>Thermoproteota</taxon>
    </lineage>
</organism>
<evidence type="ECO:0000313" key="2">
    <source>
        <dbReference type="EMBL" id="RLE53077.1"/>
    </source>
</evidence>
<name>A0A497EYW5_9CREN</name>
<proteinExistence type="predicted"/>
<dbReference type="Proteomes" id="UP000268446">
    <property type="component" value="Unassembled WGS sequence"/>
</dbReference>
<accession>A0A497EYW5</accession>
<dbReference type="Proteomes" id="UP000269499">
    <property type="component" value="Unassembled WGS sequence"/>
</dbReference>
<dbReference type="EMBL" id="QMRA01000083">
    <property type="protein sequence ID" value="RLE53077.1"/>
    <property type="molecule type" value="Genomic_DNA"/>
</dbReference>
<comment type="caution">
    <text evidence="1">The sequence shown here is derived from an EMBL/GenBank/DDBJ whole genome shotgun (WGS) entry which is preliminary data.</text>
</comment>
<dbReference type="EMBL" id="QMQZ01000027">
    <property type="protein sequence ID" value="RLE51848.1"/>
    <property type="molecule type" value="Genomic_DNA"/>
</dbReference>
<dbReference type="InterPro" id="IPR007355">
    <property type="entry name" value="DUF424"/>
</dbReference>
<dbReference type="Pfam" id="PF04242">
    <property type="entry name" value="DUF424"/>
    <property type="match status" value="1"/>
</dbReference>